<dbReference type="Proteomes" id="UP000688947">
    <property type="component" value="Unassembled WGS sequence"/>
</dbReference>
<accession>A0A329RQ41</accession>
<evidence type="ECO:0000313" key="5">
    <source>
        <dbReference type="EMBL" id="KAG2982024.1"/>
    </source>
</evidence>
<evidence type="ECO:0000313" key="4">
    <source>
        <dbReference type="EMBL" id="KAG2920115.1"/>
    </source>
</evidence>
<dbReference type="EMBL" id="RCMG01000583">
    <property type="protein sequence ID" value="KAG2851812.1"/>
    <property type="molecule type" value="Genomic_DNA"/>
</dbReference>
<comment type="caution">
    <text evidence="8">The sequence shown here is derived from an EMBL/GenBank/DDBJ whole genome shotgun (WGS) entry which is preliminary data.</text>
</comment>
<name>A0A329RQ41_9STRA</name>
<dbReference type="VEuPathDB" id="FungiDB:PC110_g16757"/>
<evidence type="ECO:0000313" key="7">
    <source>
        <dbReference type="EMBL" id="KAG6958010.1"/>
    </source>
</evidence>
<dbReference type="Proteomes" id="UP000697107">
    <property type="component" value="Unassembled WGS sequence"/>
</dbReference>
<evidence type="ECO:0000313" key="6">
    <source>
        <dbReference type="EMBL" id="KAG3220955.1"/>
    </source>
</evidence>
<dbReference type="OrthoDB" id="98203at2759"/>
<evidence type="ECO:0000313" key="2">
    <source>
        <dbReference type="EMBL" id="KAG2851812.1"/>
    </source>
</evidence>
<dbReference type="Proteomes" id="UP000760860">
    <property type="component" value="Unassembled WGS sequence"/>
</dbReference>
<evidence type="ECO:0000313" key="3">
    <source>
        <dbReference type="EMBL" id="KAG2904443.1"/>
    </source>
</evidence>
<dbReference type="Proteomes" id="UP000774804">
    <property type="component" value="Unassembled WGS sequence"/>
</dbReference>
<protein>
    <submittedName>
        <fullName evidence="8">Uncharacterized protein</fullName>
    </submittedName>
</protein>
<keyword evidence="9" id="KW-1185">Reference proteome</keyword>
<feature type="region of interest" description="Disordered" evidence="1">
    <location>
        <begin position="1"/>
        <end position="34"/>
    </location>
</feature>
<sequence>MKVYSAPASTAGVERNHKVAKRIHSASRNRTSRGKVEEQVAVAHNSVVLDLEIDSYRQKFEEYIVRNPFGANTETSTTATDMEQDGKTD</sequence>
<dbReference type="EMBL" id="JAENGZ010000509">
    <property type="protein sequence ID" value="KAG6958010.1"/>
    <property type="molecule type" value="Genomic_DNA"/>
</dbReference>
<proteinExistence type="predicted"/>
<evidence type="ECO:0000256" key="1">
    <source>
        <dbReference type="SAM" id="MobiDB-lite"/>
    </source>
</evidence>
<dbReference type="EMBL" id="RCMI01000592">
    <property type="protein sequence ID" value="KAG2904443.1"/>
    <property type="molecule type" value="Genomic_DNA"/>
</dbReference>
<feature type="compositionally biased region" description="Basic residues" evidence="1">
    <location>
        <begin position="18"/>
        <end position="33"/>
    </location>
</feature>
<organism evidence="8 9">
    <name type="scientific">Phytophthora cactorum</name>
    <dbReference type="NCBI Taxonomy" id="29920"/>
    <lineage>
        <taxon>Eukaryota</taxon>
        <taxon>Sar</taxon>
        <taxon>Stramenopiles</taxon>
        <taxon>Oomycota</taxon>
        <taxon>Peronosporomycetes</taxon>
        <taxon>Peronosporales</taxon>
        <taxon>Peronosporaceae</taxon>
        <taxon>Phytophthora</taxon>
    </lineage>
</organism>
<gene>
    <name evidence="7" type="ORF">JG687_00009635</name>
    <name evidence="8" type="ORF">PC110_g16757</name>
    <name evidence="2" type="ORF">PC113_g15590</name>
    <name evidence="3" type="ORF">PC115_g14977</name>
    <name evidence="4" type="ORF">PC117_g16593</name>
    <name evidence="5" type="ORF">PC118_g10246</name>
    <name evidence="6" type="ORF">PC129_g8275</name>
</gene>
<dbReference type="EMBL" id="RCML01000291">
    <property type="protein sequence ID" value="KAG2982024.1"/>
    <property type="molecule type" value="Genomic_DNA"/>
</dbReference>
<dbReference type="Proteomes" id="UP000735874">
    <property type="component" value="Unassembled WGS sequence"/>
</dbReference>
<dbReference type="Proteomes" id="UP000251314">
    <property type="component" value="Unassembled WGS sequence"/>
</dbReference>
<dbReference type="Proteomes" id="UP000736787">
    <property type="component" value="Unassembled WGS sequence"/>
</dbReference>
<reference evidence="2" key="2">
    <citation type="submission" date="2018-10" db="EMBL/GenBank/DDBJ databases">
        <title>Effector identification in a new, highly contiguous assembly of the strawberry crown rot pathogen Phytophthora cactorum.</title>
        <authorList>
            <person name="Armitage A.D."/>
            <person name="Nellist C.F."/>
            <person name="Bates H."/>
            <person name="Vickerstaff R.J."/>
            <person name="Harrison R.J."/>
        </authorList>
    </citation>
    <scope>NUCLEOTIDE SEQUENCE</scope>
    <source>
        <strain evidence="2">15-7</strain>
        <strain evidence="3">4032</strain>
        <strain evidence="4">4040</strain>
        <strain evidence="5">P415</strain>
        <strain evidence="6">P421</strain>
    </source>
</reference>
<feature type="compositionally biased region" description="Polar residues" evidence="1">
    <location>
        <begin position="70"/>
        <end position="81"/>
    </location>
</feature>
<reference evidence="8 9" key="1">
    <citation type="submission" date="2018-01" db="EMBL/GenBank/DDBJ databases">
        <title>Draft genome of the strawberry crown rot pathogen Phytophthora cactorum.</title>
        <authorList>
            <person name="Armitage A.D."/>
            <person name="Lysoe E."/>
            <person name="Nellist C.F."/>
            <person name="Harrison R.J."/>
            <person name="Brurberg M.B."/>
        </authorList>
    </citation>
    <scope>NUCLEOTIDE SEQUENCE [LARGE SCALE GENOMIC DNA]</scope>
    <source>
        <strain evidence="8 9">10300</strain>
    </source>
</reference>
<evidence type="ECO:0000313" key="9">
    <source>
        <dbReference type="Proteomes" id="UP000251314"/>
    </source>
</evidence>
<dbReference type="EMBL" id="MJFZ01000612">
    <property type="protein sequence ID" value="RAW26847.1"/>
    <property type="molecule type" value="Genomic_DNA"/>
</dbReference>
<evidence type="ECO:0000313" key="8">
    <source>
        <dbReference type="EMBL" id="RAW26847.1"/>
    </source>
</evidence>
<dbReference type="EMBL" id="RCMV01000239">
    <property type="protein sequence ID" value="KAG3220955.1"/>
    <property type="molecule type" value="Genomic_DNA"/>
</dbReference>
<dbReference type="AlphaFoldDB" id="A0A329RQ41"/>
<reference evidence="7" key="3">
    <citation type="submission" date="2021-01" db="EMBL/GenBank/DDBJ databases">
        <title>Phytophthora aleatoria, a newly-described species from Pinus radiata is distinct from Phytophthora cactorum isolates based on comparative genomics.</title>
        <authorList>
            <person name="Mcdougal R."/>
            <person name="Panda P."/>
            <person name="Williams N."/>
            <person name="Studholme D.J."/>
        </authorList>
    </citation>
    <scope>NUCLEOTIDE SEQUENCE</scope>
    <source>
        <strain evidence="7">NZFS 3830</strain>
    </source>
</reference>
<dbReference type="EMBL" id="RCMK01000593">
    <property type="protein sequence ID" value="KAG2920115.1"/>
    <property type="molecule type" value="Genomic_DNA"/>
</dbReference>
<feature type="region of interest" description="Disordered" evidence="1">
    <location>
        <begin position="70"/>
        <end position="89"/>
    </location>
</feature>